<proteinExistence type="predicted"/>
<evidence type="ECO:0000256" key="1">
    <source>
        <dbReference type="SAM" id="Phobius"/>
    </source>
</evidence>
<name>A0A914QDN7_9BILA</name>
<keyword evidence="2" id="KW-1185">Reference proteome</keyword>
<keyword evidence="1" id="KW-1133">Transmembrane helix</keyword>
<dbReference type="AlphaFoldDB" id="A0A914QDN7"/>
<dbReference type="Proteomes" id="UP000887578">
    <property type="component" value="Unplaced"/>
</dbReference>
<keyword evidence="1" id="KW-0812">Transmembrane</keyword>
<protein>
    <submittedName>
        <fullName evidence="3">Uncharacterized protein</fullName>
    </submittedName>
</protein>
<evidence type="ECO:0000313" key="3">
    <source>
        <dbReference type="WBParaSite" id="PDA_v2.g29869.t1"/>
    </source>
</evidence>
<organism evidence="2 3">
    <name type="scientific">Panagrolaimus davidi</name>
    <dbReference type="NCBI Taxonomy" id="227884"/>
    <lineage>
        <taxon>Eukaryota</taxon>
        <taxon>Metazoa</taxon>
        <taxon>Ecdysozoa</taxon>
        <taxon>Nematoda</taxon>
        <taxon>Chromadorea</taxon>
        <taxon>Rhabditida</taxon>
        <taxon>Tylenchina</taxon>
        <taxon>Panagrolaimomorpha</taxon>
        <taxon>Panagrolaimoidea</taxon>
        <taxon>Panagrolaimidae</taxon>
        <taxon>Panagrolaimus</taxon>
    </lineage>
</organism>
<evidence type="ECO:0000313" key="2">
    <source>
        <dbReference type="Proteomes" id="UP000887578"/>
    </source>
</evidence>
<feature type="transmembrane region" description="Helical" evidence="1">
    <location>
        <begin position="140"/>
        <end position="158"/>
    </location>
</feature>
<keyword evidence="1" id="KW-0472">Membrane</keyword>
<dbReference type="WBParaSite" id="PDA_v2.g29869.t1">
    <property type="protein sequence ID" value="PDA_v2.g29869.t1"/>
    <property type="gene ID" value="PDA_v2.g29869"/>
</dbReference>
<reference evidence="3" key="1">
    <citation type="submission" date="2022-11" db="UniProtKB">
        <authorList>
            <consortium name="WormBaseParasite"/>
        </authorList>
    </citation>
    <scope>IDENTIFICATION</scope>
</reference>
<sequence>MMILMINIVIRLYIEDKGGKKPESITNVINAPCNASGVLPTDEYFQLKENCLDSYRTKTSIHDFADNYQNIYAPHFHLNNSNNVKDSLNYAIESIQIQYNHLKEELKKQGALRIPCIQEYFTQIKDNAYYNSPYHHGMKILYISISLGIIGLLLTLTLKKLISFLCHA</sequence>
<accession>A0A914QDN7</accession>